<dbReference type="InterPro" id="IPR002087">
    <property type="entry name" value="Anti_prolifrtn"/>
</dbReference>
<dbReference type="GO" id="GO:0008285">
    <property type="term" value="P:negative regulation of cell population proliferation"/>
    <property type="evidence" value="ECO:0007669"/>
    <property type="project" value="TreeGrafter"/>
</dbReference>
<comment type="similarity">
    <text evidence="1">Belongs to the BTG family.</text>
</comment>
<evidence type="ECO:0000313" key="4">
    <source>
        <dbReference type="Proteomes" id="UP001652625"/>
    </source>
</evidence>
<evidence type="ECO:0000256" key="1">
    <source>
        <dbReference type="ARBA" id="ARBA00007989"/>
    </source>
</evidence>
<dbReference type="OrthoDB" id="19928at2759"/>
<evidence type="ECO:0000259" key="2">
    <source>
        <dbReference type="SMART" id="SM00099"/>
    </source>
</evidence>
<dbReference type="AlphaFoldDB" id="T2ME71"/>
<keyword evidence="4" id="KW-1185">Reference proteome</keyword>
<name>T2ME71_HYDVU</name>
<dbReference type="KEGG" id="hmg:100204275"/>
<evidence type="ECO:0000313" key="3">
    <source>
        <dbReference type="EMBL" id="CDG70548.1"/>
    </source>
</evidence>
<proteinExistence type="evidence at transcript level"/>
<protein>
    <submittedName>
        <fullName evidence="3">Protein BTG1</fullName>
    </submittedName>
    <submittedName>
        <fullName evidence="5">Protein BTG2</fullName>
    </submittedName>
</protein>
<dbReference type="InterPro" id="IPR036054">
    <property type="entry name" value="BTG-like_sf"/>
</dbReference>
<dbReference type="GO" id="GO:0005634">
    <property type="term" value="C:nucleus"/>
    <property type="evidence" value="ECO:0007669"/>
    <property type="project" value="TreeGrafter"/>
</dbReference>
<evidence type="ECO:0000313" key="5">
    <source>
        <dbReference type="RefSeq" id="XP_065667673.1"/>
    </source>
</evidence>
<dbReference type="PRINTS" id="PR00310">
    <property type="entry name" value="ANTIPRLFBTG1"/>
</dbReference>
<dbReference type="GO" id="GO:0005737">
    <property type="term" value="C:cytoplasm"/>
    <property type="evidence" value="ECO:0007669"/>
    <property type="project" value="TreeGrafter"/>
</dbReference>
<reference evidence="5" key="2">
    <citation type="submission" date="2025-05" db="UniProtKB">
        <authorList>
            <consortium name="RefSeq"/>
        </authorList>
    </citation>
    <scope>IDENTIFICATION</scope>
</reference>
<dbReference type="Proteomes" id="UP001652625">
    <property type="component" value="Chromosome 12"/>
</dbReference>
<dbReference type="SMART" id="SM00099">
    <property type="entry name" value="btg1"/>
    <property type="match status" value="1"/>
</dbReference>
<dbReference type="InterPro" id="IPR033332">
    <property type="entry name" value="BTG"/>
</dbReference>
<dbReference type="PANTHER" id="PTHR22978">
    <property type="entry name" value="B-CELL TRANSLOCATION GENE"/>
    <property type="match status" value="1"/>
</dbReference>
<dbReference type="EMBL" id="HAAD01004316">
    <property type="protein sequence ID" value="CDG70548.1"/>
    <property type="molecule type" value="mRNA"/>
</dbReference>
<dbReference type="Gene3D" id="3.90.640.90">
    <property type="entry name" value="Anti-proliferative protein, N-terminal domain"/>
    <property type="match status" value="1"/>
</dbReference>
<sequence length="159" mass="18136">MLKEVKSAVQFLTKILSWNHRVPNTKLETFSNSLEKLLQTKYERHWHPEKPFQGSAFRCIRINAKFIDPSIIKAADMSGLTQTDLEKMLPKEFTIWIDPHDVSYRIGEDGSICDIPLHDTSLITPNTESSFSFANQHCHSEVPRSNIIESTSVSTFAPC</sequence>
<organism evidence="3">
    <name type="scientific">Hydra vulgaris</name>
    <name type="common">Hydra</name>
    <name type="synonym">Hydra attenuata</name>
    <dbReference type="NCBI Taxonomy" id="6087"/>
    <lineage>
        <taxon>Eukaryota</taxon>
        <taxon>Metazoa</taxon>
        <taxon>Cnidaria</taxon>
        <taxon>Hydrozoa</taxon>
        <taxon>Hydroidolina</taxon>
        <taxon>Anthoathecata</taxon>
        <taxon>Aplanulata</taxon>
        <taxon>Hydridae</taxon>
        <taxon>Hydra</taxon>
    </lineage>
</organism>
<dbReference type="RefSeq" id="XP_002155861.1">
    <property type="nucleotide sequence ID" value="XM_002155825.3"/>
</dbReference>
<feature type="domain" description="Anti-proliferative protein" evidence="2">
    <location>
        <begin position="1"/>
        <end position="109"/>
    </location>
</feature>
<reference evidence="3" key="1">
    <citation type="journal article" date="2013" name="Genome Biol. Evol.">
        <title>Punctuated emergences of genetic and phenotypic innovations in eumetazoan, bilaterian, euteleostome, and hominidae ancestors.</title>
        <authorList>
            <person name="Wenger Y."/>
            <person name="Galliot B."/>
        </authorList>
    </citation>
    <scope>NUCLEOTIDE SEQUENCE</scope>
    <source>
        <tissue evidence="3">Whole animals</tissue>
    </source>
</reference>
<dbReference type="RefSeq" id="XP_065667673.1">
    <property type="nucleotide sequence ID" value="XM_065811601.1"/>
</dbReference>
<dbReference type="PANTHER" id="PTHR22978:SF22">
    <property type="entry name" value="BTG FAMILY PROTEIN"/>
    <property type="match status" value="1"/>
</dbReference>
<accession>T2ME71</accession>
<dbReference type="Pfam" id="PF07742">
    <property type="entry name" value="BTG"/>
    <property type="match status" value="1"/>
</dbReference>
<dbReference type="SUPFAM" id="SSF160696">
    <property type="entry name" value="BTG domain-like"/>
    <property type="match status" value="1"/>
</dbReference>
<gene>
    <name evidence="3" type="primary">BTG1</name>
    <name evidence="5" type="synonym">LOC100204275</name>
</gene>
<dbReference type="GeneID" id="100204275"/>
<dbReference type="OMA" id="WFPLMPS"/>